<dbReference type="InterPro" id="IPR009561">
    <property type="entry name" value="DUF1177"/>
</dbReference>
<dbReference type="Pfam" id="PF06675">
    <property type="entry name" value="DUF1177"/>
    <property type="match status" value="1"/>
</dbReference>
<protein>
    <recommendedName>
        <fullName evidence="3">DUF1177 domain-containing protein</fullName>
    </recommendedName>
</protein>
<sequence length="312" mass="33025">MLLKQVLEIYDLLDRSDASGNLVKDYLERCGGEDITVTPVHGEGGKTDFIKIVVSGKNGKISGGNVPTLGIIGRLGGLGARPEVTGFVSDGDGALAALSAALKLIEMKKRGDSLEGDVIITTHICPDAPTQEHYPVPFMGSPVDMDQMNNVEVIDEMDAIISIDTTKGNEVINCNGFAISPTVKEGYILPVSYDLLQVAKRVTGKLPFVFALSTQDITPYSNGLPHLNSILQPAIATDAPVVGVAITTEVAVAGCSTGATHGLDVESAARFAIEVAKDYTTGACSFYDDDNLKQLLELYGDGKKYQTAGMKK</sequence>
<dbReference type="OrthoDB" id="9782903at2"/>
<proteinExistence type="predicted"/>
<dbReference type="STRING" id="1121476.SAMN02745751_00400"/>
<dbReference type="EMBL" id="FQZL01000005">
    <property type="protein sequence ID" value="SHI49589.1"/>
    <property type="molecule type" value="Genomic_DNA"/>
</dbReference>
<evidence type="ECO:0000313" key="1">
    <source>
        <dbReference type="EMBL" id="SHI49589.1"/>
    </source>
</evidence>
<dbReference type="AlphaFoldDB" id="A0A1M6BLI6"/>
<accession>A0A1M6BLI6</accession>
<name>A0A1M6BLI6_9FIRM</name>
<evidence type="ECO:0000313" key="2">
    <source>
        <dbReference type="Proteomes" id="UP000184052"/>
    </source>
</evidence>
<keyword evidence="2" id="KW-1185">Reference proteome</keyword>
<gene>
    <name evidence="1" type="ORF">SAMN02745751_00400</name>
</gene>
<reference evidence="1 2" key="1">
    <citation type="submission" date="2016-11" db="EMBL/GenBank/DDBJ databases">
        <authorList>
            <person name="Jaros S."/>
            <person name="Januszkiewicz K."/>
            <person name="Wedrychowicz H."/>
        </authorList>
    </citation>
    <scope>NUCLEOTIDE SEQUENCE [LARGE SCALE GENOMIC DNA]</scope>
    <source>
        <strain evidence="1 2">DSM 17477</strain>
    </source>
</reference>
<dbReference type="Proteomes" id="UP000184052">
    <property type="component" value="Unassembled WGS sequence"/>
</dbReference>
<dbReference type="RefSeq" id="WP_073046352.1">
    <property type="nucleotide sequence ID" value="NZ_FQZL01000005.1"/>
</dbReference>
<organism evidence="1 2">
    <name type="scientific">Dethiosulfatibacter aminovorans DSM 17477</name>
    <dbReference type="NCBI Taxonomy" id="1121476"/>
    <lineage>
        <taxon>Bacteria</taxon>
        <taxon>Bacillati</taxon>
        <taxon>Bacillota</taxon>
        <taxon>Tissierellia</taxon>
        <taxon>Dethiosulfatibacter</taxon>
    </lineage>
</organism>
<evidence type="ECO:0008006" key="3">
    <source>
        <dbReference type="Google" id="ProtNLM"/>
    </source>
</evidence>